<accession>A0A182K2L7</accession>
<reference evidence="5" key="1">
    <citation type="submission" date="2013-03" db="EMBL/GenBank/DDBJ databases">
        <title>The Genome Sequence of Anopheles christyi ACHKN1017.</title>
        <authorList>
            <consortium name="The Broad Institute Genomics Platform"/>
            <person name="Neafsey D.E."/>
            <person name="Besansky N."/>
            <person name="Walker B."/>
            <person name="Young S.K."/>
            <person name="Zeng Q."/>
            <person name="Gargeya S."/>
            <person name="Fitzgerald M."/>
            <person name="Haas B."/>
            <person name="Abouelleil A."/>
            <person name="Allen A.W."/>
            <person name="Alvarado L."/>
            <person name="Arachchi H.M."/>
            <person name="Berlin A.M."/>
            <person name="Chapman S.B."/>
            <person name="Gainer-Dewar J."/>
            <person name="Goldberg J."/>
            <person name="Griggs A."/>
            <person name="Gujja S."/>
            <person name="Hansen M."/>
            <person name="Howarth C."/>
            <person name="Imamovic A."/>
            <person name="Ireland A."/>
            <person name="Larimer J."/>
            <person name="McCowan C."/>
            <person name="Murphy C."/>
            <person name="Pearson M."/>
            <person name="Poon T.W."/>
            <person name="Priest M."/>
            <person name="Roberts A."/>
            <person name="Saif S."/>
            <person name="Shea T."/>
            <person name="Sisk P."/>
            <person name="Sykes S."/>
            <person name="Wortman J."/>
            <person name="Nusbaum C."/>
            <person name="Birren B."/>
        </authorList>
    </citation>
    <scope>NUCLEOTIDE SEQUENCE [LARGE SCALE GENOMIC DNA]</scope>
    <source>
        <strain evidence="5">ACHKN1017</strain>
    </source>
</reference>
<comment type="similarity">
    <text evidence="1">Belongs to the AB hydrolase superfamily.</text>
</comment>
<feature type="domain" description="AB hydrolase-1" evidence="3">
    <location>
        <begin position="406"/>
        <end position="534"/>
    </location>
</feature>
<dbReference type="VEuPathDB" id="VectorBase:ACHR005001"/>
<keyword evidence="2" id="KW-0378">Hydrolase</keyword>
<dbReference type="EnsemblMetazoa" id="ACHR005001-RA">
    <property type="protein sequence ID" value="ACHR005001-PA"/>
    <property type="gene ID" value="ACHR005001"/>
</dbReference>
<dbReference type="PANTHER" id="PTHR43798:SF14">
    <property type="entry name" value="SERINE HYDROLASE-LIKE PROTEIN DDB_G0286239"/>
    <property type="match status" value="1"/>
</dbReference>
<keyword evidence="5" id="KW-1185">Reference proteome</keyword>
<feature type="domain" description="AB hydrolase-1" evidence="3">
    <location>
        <begin position="752"/>
        <end position="1008"/>
    </location>
</feature>
<evidence type="ECO:0000256" key="2">
    <source>
        <dbReference type="ARBA" id="ARBA00022801"/>
    </source>
</evidence>
<evidence type="ECO:0000313" key="5">
    <source>
        <dbReference type="Proteomes" id="UP000075881"/>
    </source>
</evidence>
<dbReference type="Gene3D" id="3.40.50.1820">
    <property type="entry name" value="alpha/beta hydrolase"/>
    <property type="match status" value="4"/>
</dbReference>
<organism evidence="4 5">
    <name type="scientific">Anopheles christyi</name>
    <dbReference type="NCBI Taxonomy" id="43041"/>
    <lineage>
        <taxon>Eukaryota</taxon>
        <taxon>Metazoa</taxon>
        <taxon>Ecdysozoa</taxon>
        <taxon>Arthropoda</taxon>
        <taxon>Hexapoda</taxon>
        <taxon>Insecta</taxon>
        <taxon>Pterygota</taxon>
        <taxon>Neoptera</taxon>
        <taxon>Endopterygota</taxon>
        <taxon>Diptera</taxon>
        <taxon>Nematocera</taxon>
        <taxon>Culicoidea</taxon>
        <taxon>Culicidae</taxon>
        <taxon>Anophelinae</taxon>
        <taxon>Anopheles</taxon>
    </lineage>
</organism>
<dbReference type="InterPro" id="IPR050266">
    <property type="entry name" value="AB_hydrolase_sf"/>
</dbReference>
<evidence type="ECO:0000256" key="1">
    <source>
        <dbReference type="ARBA" id="ARBA00008645"/>
    </source>
</evidence>
<name>A0A182K2L7_9DIPT</name>
<dbReference type="Proteomes" id="UP000075881">
    <property type="component" value="Unassembled WGS sequence"/>
</dbReference>
<sequence>MVKGSGVILVKSLLGSLLSREGILRQTVISGVRYSHHHQAHDLVEEHDRQHDVEEVRIPVPYGEIAGKWWGPRNVRPVVCLHGWQDNAGTFDRLMPLLPKHMSFLALDLPGHGHSSRIPDGMTYHTLDNTLVLFHVMREYRWKKLSLMGHSMGSIISFLFTATFPDKVEFYVGIDALKPHIADAAKFPGRLEKRLPQALVADARNREKSEPPAYPYEELIERLHLGTHKSVSREAAPFLLYRNTRKSTLHPDRYYFTRDSRVKYGLGMGWDQAINLELAKRVVMPYLFIKAKHSPYYEERKYFDEFVDVVKRNNPLFELEFVDSTHHLHLTEPAKVVPISPVEANRTASQQQDDEENRRTIGNVEHHPLIRFIELQDKQNNVTEVQIPVPYGTIAGKWFGPKNVRPILCMHGWLDNSGTFDRLIPLLPEEVSFLAIDLPGHGYSSRIPDGMAYHQIDCIPLILCIMREYGWAKVSLMAHSMGAVIMFIFAALFPDKVDLLIGLDALKPFSFVPDRFTQRMSKQVLKFIQADIRNQEKSEPPSYTYEEMIDRLYEGTTASVSRETCPYLLQRNIKPSRKFPGKYYFDRDNRMKYNIITGWSDSVNVELAKRITAPFLTVKAIDSPYPGSKEGFDQTVAILKEANPKYEMVYVAGSHHVHLTEPEHVVPVVVDFLRRYWHKEVDVYVPRSIRILSNFVHTRTPPPGKLWGSMDTQPLETLVERHDREHGVQEVRIPVPFGELAGKWWGPRNVRPIVCLHGWQDNAGTFDTLIPLLPDHMSFLALDLPGHGYSSRIPDGMSYQPMNVFYLLNFVMHEYGWKKISLMSHSMGSVLHYAYAAIFPTRVDFLVSLDALKPQIFRDDVLVSMLSELTPELLKADLRNQEKTEPPSYTYAETVDRLYEGAVNSITREACPFLLQRNIRKSGKFPDRYYFARDSRLKYGTGFLWSQEVNKRLAQNLTMPFLFVKATESPYWERKQYYDEVIEILERNNSRFELRYVEGTHHVHLSHPERVAPVVTDFLNRYWQRDEEEMTKVKRRMVQRNDQLHGVQEERIHLPFGDLVGKWWGPRDLRPIVCLHGWMDNAGSFDRLIPLLPRNVSFLAIDIPGHGRSAHLPAGVAYNALDTLRLLLHLMQHYGWAHISLMSHSIGAVMSYVFAGVFPDRVDLLISFDLLKPFILDPDMVLFLLSDSLPKTLDYDGDAVGRTEDKQFQYDQYVEHMHAGFHESISREACHYLLYRALEPPTEQGRQQGLYRRLTDRRIRHNHGLVWSHDVNLEMARRIKVPFLYLKTTETPLFEDPLYHQETIDVLVANNEQFEHALVEGKHHVHLSHPERVAPLVGQFLLQHWNRERYLVCKL</sequence>
<feature type="domain" description="AB hydrolase-1" evidence="3">
    <location>
        <begin position="1071"/>
        <end position="1330"/>
    </location>
</feature>
<feature type="domain" description="AB hydrolase-1" evidence="3">
    <location>
        <begin position="77"/>
        <end position="332"/>
    </location>
</feature>
<dbReference type="Pfam" id="PF00561">
    <property type="entry name" value="Abhydrolase_1"/>
    <property type="match status" value="4"/>
</dbReference>
<dbReference type="PANTHER" id="PTHR43798">
    <property type="entry name" value="MONOACYLGLYCEROL LIPASE"/>
    <property type="match status" value="1"/>
</dbReference>
<reference evidence="4" key="2">
    <citation type="submission" date="2020-05" db="UniProtKB">
        <authorList>
            <consortium name="EnsemblMetazoa"/>
        </authorList>
    </citation>
    <scope>IDENTIFICATION</scope>
    <source>
        <strain evidence="4">ACHKN1017</strain>
    </source>
</reference>
<dbReference type="InterPro" id="IPR000073">
    <property type="entry name" value="AB_hydrolase_1"/>
</dbReference>
<proteinExistence type="inferred from homology"/>
<dbReference type="GO" id="GO:0016787">
    <property type="term" value="F:hydrolase activity"/>
    <property type="evidence" value="ECO:0007669"/>
    <property type="project" value="UniProtKB-KW"/>
</dbReference>
<protein>
    <recommendedName>
        <fullName evidence="3">AB hydrolase-1 domain-containing protein</fullName>
    </recommendedName>
</protein>
<dbReference type="SUPFAM" id="SSF53474">
    <property type="entry name" value="alpha/beta-Hydrolases"/>
    <property type="match status" value="4"/>
</dbReference>
<dbReference type="STRING" id="43041.A0A182K2L7"/>
<evidence type="ECO:0000313" key="4">
    <source>
        <dbReference type="EnsemblMetazoa" id="ACHR005001-PA"/>
    </source>
</evidence>
<dbReference type="InterPro" id="IPR029058">
    <property type="entry name" value="AB_hydrolase_fold"/>
</dbReference>
<dbReference type="GO" id="GO:0016020">
    <property type="term" value="C:membrane"/>
    <property type="evidence" value="ECO:0007669"/>
    <property type="project" value="TreeGrafter"/>
</dbReference>
<evidence type="ECO:0000259" key="3">
    <source>
        <dbReference type="Pfam" id="PF00561"/>
    </source>
</evidence>